<dbReference type="PANTHER" id="PTHR43014">
    <property type="entry name" value="MERCURIC REDUCTASE"/>
    <property type="match status" value="1"/>
</dbReference>
<evidence type="ECO:0000313" key="10">
    <source>
        <dbReference type="EMBL" id="SEE99480.1"/>
    </source>
</evidence>
<gene>
    <name evidence="10" type="ORF">SAMN04489740_3602</name>
</gene>
<dbReference type="PIRSF" id="PIRSF000350">
    <property type="entry name" value="Mercury_reductase_MerA"/>
    <property type="match status" value="1"/>
</dbReference>
<feature type="disulfide bond" description="Redox-active" evidence="7">
    <location>
        <begin position="43"/>
        <end position="48"/>
    </location>
</feature>
<evidence type="ECO:0000256" key="3">
    <source>
        <dbReference type="ARBA" id="ARBA00022827"/>
    </source>
</evidence>
<keyword evidence="3 6" id="KW-0274">FAD</keyword>
<feature type="binding site" evidence="6">
    <location>
        <begin position="182"/>
        <end position="189"/>
    </location>
    <ligand>
        <name>NAD(+)</name>
        <dbReference type="ChEBI" id="CHEBI:57540"/>
    </ligand>
</feature>
<comment type="similarity">
    <text evidence="1">Belongs to the class-I pyridine nucleotide-disulfide oxidoreductase family.</text>
</comment>
<feature type="domain" description="FAD/NAD(P)-binding" evidence="9">
    <location>
        <begin position="6"/>
        <end position="322"/>
    </location>
</feature>
<feature type="domain" description="Pyridine nucleotide-disulphide oxidoreductase dimerisation" evidence="8">
    <location>
        <begin position="348"/>
        <end position="454"/>
    </location>
</feature>
<feature type="binding site" evidence="6">
    <location>
        <position position="52"/>
    </location>
    <ligand>
        <name>FAD</name>
        <dbReference type="ChEBI" id="CHEBI:57692"/>
    </ligand>
</feature>
<dbReference type="Pfam" id="PF02852">
    <property type="entry name" value="Pyr_redox_dim"/>
    <property type="match status" value="1"/>
</dbReference>
<dbReference type="InterPro" id="IPR001100">
    <property type="entry name" value="Pyr_nuc-diS_OxRdtase"/>
</dbReference>
<evidence type="ECO:0000259" key="9">
    <source>
        <dbReference type="Pfam" id="PF07992"/>
    </source>
</evidence>
<evidence type="ECO:0000256" key="4">
    <source>
        <dbReference type="ARBA" id="ARBA00023002"/>
    </source>
</evidence>
<evidence type="ECO:0000256" key="6">
    <source>
        <dbReference type="PIRSR" id="PIRSR000350-3"/>
    </source>
</evidence>
<keyword evidence="6" id="KW-0520">NAD</keyword>
<dbReference type="AlphaFoldDB" id="A0A1H5NDF2"/>
<keyword evidence="6" id="KW-0547">Nucleotide-binding</keyword>
<evidence type="ECO:0000256" key="5">
    <source>
        <dbReference type="PIRSR" id="PIRSR000350-2"/>
    </source>
</evidence>
<dbReference type="PANTHER" id="PTHR43014:SF2">
    <property type="entry name" value="MERCURIC REDUCTASE"/>
    <property type="match status" value="1"/>
</dbReference>
<dbReference type="Gene3D" id="3.50.50.60">
    <property type="entry name" value="FAD/NAD(P)-binding domain"/>
    <property type="match status" value="2"/>
</dbReference>
<name>A0A1H5NDF2_9MICC</name>
<dbReference type="Pfam" id="PF07992">
    <property type="entry name" value="Pyr_redox_2"/>
    <property type="match status" value="1"/>
</dbReference>
<dbReference type="SUPFAM" id="SSF51905">
    <property type="entry name" value="FAD/NAD(P)-binding domain"/>
    <property type="match status" value="1"/>
</dbReference>
<comment type="cofactor">
    <cofactor evidence="6">
        <name>FAD</name>
        <dbReference type="ChEBI" id="CHEBI:57692"/>
    </cofactor>
    <text evidence="6">Binds 1 FAD per subunit.</text>
</comment>
<dbReference type="GO" id="GO:0003955">
    <property type="term" value="F:NAD(P)H dehydrogenase (quinone) activity"/>
    <property type="evidence" value="ECO:0007669"/>
    <property type="project" value="TreeGrafter"/>
</dbReference>
<dbReference type="Proteomes" id="UP000182725">
    <property type="component" value="Unassembled WGS sequence"/>
</dbReference>
<dbReference type="EMBL" id="FNTV01000001">
    <property type="protein sequence ID" value="SEE99480.1"/>
    <property type="molecule type" value="Genomic_DNA"/>
</dbReference>
<dbReference type="PRINTS" id="PR00368">
    <property type="entry name" value="FADPNR"/>
</dbReference>
<dbReference type="InterPro" id="IPR004099">
    <property type="entry name" value="Pyr_nucl-diS_OxRdtase_dimer"/>
</dbReference>
<feature type="active site" description="Proton acceptor" evidence="5">
    <location>
        <position position="446"/>
    </location>
</feature>
<organism evidence="10 11">
    <name type="scientific">Arthrobacter alpinus</name>
    <dbReference type="NCBI Taxonomy" id="656366"/>
    <lineage>
        <taxon>Bacteria</taxon>
        <taxon>Bacillati</taxon>
        <taxon>Actinomycetota</taxon>
        <taxon>Actinomycetes</taxon>
        <taxon>Micrococcales</taxon>
        <taxon>Micrococcaceae</taxon>
        <taxon>Arthrobacter</taxon>
    </lineage>
</organism>
<accession>A0A1H5NDF2</accession>
<sequence>MALEEFDLLVIGGGKAGKSLAMDSAAGGQRVAMVERGMIGGTCINVACIPTKTLVNSARLLATARRAAEFGILDGGTPAIDLALLRAHKESVVATMVAGQRKSFLASGMELVIGEARFTGPRTVEVTDDAGTHRTLRGTKVVINTGMVPLVPDIPGLRATQPLTSTTILELAELPESLLILGGGYIGCEFASMLAIMGVAVTLVQRGKALLPREDAQVSAALASALEADGVSVRLGVAAESVARSISGVSVALSDGSQVDAAEILVAVGRTPVTAALGLEEAGVELTDRGLVRVDDSLHTTAEGVWAAGDVAGTPQFTHASWNDFRILKANLAAGPDGTLQSTRDRLIPYCVFTTPELGRVGLSEAQARDAGHDIRVARMPVSAIPRARTVGHLDGVWQAVVERGTDQILGVSLLGHDSSEVIAVVQMAMLGKLPYQRLRDAVIAHPTMAEGLQLLFSDAFLEA</sequence>
<feature type="binding site" evidence="6">
    <location>
        <position position="310"/>
    </location>
    <ligand>
        <name>FAD</name>
        <dbReference type="ChEBI" id="CHEBI:57692"/>
    </ligand>
</feature>
<feature type="binding site" evidence="6">
    <location>
        <position position="269"/>
    </location>
    <ligand>
        <name>NAD(+)</name>
        <dbReference type="ChEBI" id="CHEBI:57540"/>
    </ligand>
</feature>
<dbReference type="RefSeq" id="WP_074712764.1">
    <property type="nucleotide sequence ID" value="NZ_FNTV01000001.1"/>
</dbReference>
<protein>
    <submittedName>
        <fullName evidence="10">Pyruvate/2-oxoglutarate dehydrogenase complex, dihydrolipoamide dehydrogenase (E3) component</fullName>
    </submittedName>
</protein>
<dbReference type="GO" id="GO:0050660">
    <property type="term" value="F:flavin adenine dinucleotide binding"/>
    <property type="evidence" value="ECO:0007669"/>
    <property type="project" value="TreeGrafter"/>
</dbReference>
<keyword evidence="2" id="KW-0285">Flavoprotein</keyword>
<dbReference type="SUPFAM" id="SSF55424">
    <property type="entry name" value="FAD/NAD-linked reductases, dimerisation (C-terminal) domain"/>
    <property type="match status" value="1"/>
</dbReference>
<evidence type="ECO:0000256" key="7">
    <source>
        <dbReference type="PIRSR" id="PIRSR000350-4"/>
    </source>
</evidence>
<keyword evidence="4" id="KW-0560">Oxidoreductase</keyword>
<dbReference type="PRINTS" id="PR00411">
    <property type="entry name" value="PNDRDTASEI"/>
</dbReference>
<dbReference type="FunFam" id="3.30.390.30:FF:000001">
    <property type="entry name" value="Dihydrolipoyl dehydrogenase"/>
    <property type="match status" value="1"/>
</dbReference>
<dbReference type="InterPro" id="IPR023753">
    <property type="entry name" value="FAD/NAD-binding_dom"/>
</dbReference>
<dbReference type="InterPro" id="IPR016156">
    <property type="entry name" value="FAD/NAD-linked_Rdtase_dimer_sf"/>
</dbReference>
<dbReference type="Gene3D" id="3.30.390.30">
    <property type="match status" value="1"/>
</dbReference>
<dbReference type="InterPro" id="IPR036188">
    <property type="entry name" value="FAD/NAD-bd_sf"/>
</dbReference>
<evidence type="ECO:0000313" key="11">
    <source>
        <dbReference type="Proteomes" id="UP000182725"/>
    </source>
</evidence>
<keyword evidence="10" id="KW-0670">Pyruvate</keyword>
<proteinExistence type="inferred from homology"/>
<evidence type="ECO:0000256" key="1">
    <source>
        <dbReference type="ARBA" id="ARBA00007532"/>
    </source>
</evidence>
<reference evidence="10 11" key="1">
    <citation type="submission" date="2016-10" db="EMBL/GenBank/DDBJ databases">
        <authorList>
            <person name="de Groot N.N."/>
        </authorList>
    </citation>
    <scope>NUCLEOTIDE SEQUENCE [LARGE SCALE GENOMIC DNA]</scope>
    <source>
        <strain evidence="10 11">DSM 22274</strain>
    </source>
</reference>
<evidence type="ECO:0000259" key="8">
    <source>
        <dbReference type="Pfam" id="PF02852"/>
    </source>
</evidence>
<evidence type="ECO:0000256" key="2">
    <source>
        <dbReference type="ARBA" id="ARBA00022630"/>
    </source>
</evidence>